<evidence type="ECO:0000313" key="2">
    <source>
        <dbReference type="EMBL" id="GAA2081597.1"/>
    </source>
</evidence>
<dbReference type="PANTHER" id="PTHR41349">
    <property type="match status" value="1"/>
</dbReference>
<dbReference type="GO" id="GO:0004519">
    <property type="term" value="F:endonuclease activity"/>
    <property type="evidence" value="ECO:0007669"/>
    <property type="project" value="UniProtKB-KW"/>
</dbReference>
<evidence type="ECO:0000313" key="3">
    <source>
        <dbReference type="Proteomes" id="UP001500016"/>
    </source>
</evidence>
<keyword evidence="2" id="KW-0378">Hydrolase</keyword>
<dbReference type="InterPro" id="IPR036691">
    <property type="entry name" value="Endo/exonu/phosph_ase_sf"/>
</dbReference>
<dbReference type="Pfam" id="PF03372">
    <property type="entry name" value="Exo_endo_phos"/>
    <property type="match status" value="1"/>
</dbReference>
<name>A0ABP5HQV3_9ACTN</name>
<dbReference type="RefSeq" id="WP_344530156.1">
    <property type="nucleotide sequence ID" value="NZ_BAAAPE010000010.1"/>
</dbReference>
<accession>A0ABP5HQV3</accession>
<reference evidence="3" key="1">
    <citation type="journal article" date="2019" name="Int. J. Syst. Evol. Microbiol.">
        <title>The Global Catalogue of Microorganisms (GCM) 10K type strain sequencing project: providing services to taxonomists for standard genome sequencing and annotation.</title>
        <authorList>
            <consortium name="The Broad Institute Genomics Platform"/>
            <consortium name="The Broad Institute Genome Sequencing Center for Infectious Disease"/>
            <person name="Wu L."/>
            <person name="Ma J."/>
        </authorList>
    </citation>
    <scope>NUCLEOTIDE SEQUENCE [LARGE SCALE GENOMIC DNA]</scope>
    <source>
        <strain evidence="3">JCM 15478</strain>
    </source>
</reference>
<keyword evidence="3" id="KW-1185">Reference proteome</keyword>
<organism evidence="2 3">
    <name type="scientific">Streptomyces albiaxialis</name>
    <dbReference type="NCBI Taxonomy" id="329523"/>
    <lineage>
        <taxon>Bacteria</taxon>
        <taxon>Bacillati</taxon>
        <taxon>Actinomycetota</taxon>
        <taxon>Actinomycetes</taxon>
        <taxon>Kitasatosporales</taxon>
        <taxon>Streptomycetaceae</taxon>
        <taxon>Streptomyces</taxon>
    </lineage>
</organism>
<gene>
    <name evidence="2" type="ORF">GCM10009801_40680</name>
</gene>
<dbReference type="Gene3D" id="3.60.10.10">
    <property type="entry name" value="Endonuclease/exonuclease/phosphatase"/>
    <property type="match status" value="1"/>
</dbReference>
<protein>
    <submittedName>
        <fullName evidence="2">Endonuclease/exonuclease/phosphatase family protein</fullName>
    </submittedName>
</protein>
<sequence length="307" mass="34364">MLSWNIFHGGRDPGLGGEKNLPLLLDQLVALSPDVFFSIETYGAAHEIREALTERAGKGTYRAVQVTRGPQGQTKDNLWIFTRHRVERTFPVPRGHTVSDFNTGGARIALPGGRRLNLVDTWLNFSRPWVGNMVNANAVAARDGKRLPYPRSRVARAERRKQSRQLRDILRVQLPHMLGGSRAPVLLAGDLNTVPTSDWTPRWEGCPGHHGLSYDLRATRLLTRAGFRDTFREKHPDVCADSGASWNALRRAEGSEGGPFDRIDYIFARGERLRTDRSFTVGTRLRSHPPGPFYSDHAAVVTDLTLE</sequence>
<keyword evidence="2" id="KW-0255">Endonuclease</keyword>
<comment type="caution">
    <text evidence="2">The sequence shown here is derived from an EMBL/GenBank/DDBJ whole genome shotgun (WGS) entry which is preliminary data.</text>
</comment>
<proteinExistence type="predicted"/>
<feature type="domain" description="Endonuclease/exonuclease/phosphatase" evidence="1">
    <location>
        <begin position="2"/>
        <end position="297"/>
    </location>
</feature>
<evidence type="ECO:0000259" key="1">
    <source>
        <dbReference type="Pfam" id="PF03372"/>
    </source>
</evidence>
<dbReference type="EMBL" id="BAAAPE010000010">
    <property type="protein sequence ID" value="GAA2081597.1"/>
    <property type="molecule type" value="Genomic_DNA"/>
</dbReference>
<dbReference type="Proteomes" id="UP001500016">
    <property type="component" value="Unassembled WGS sequence"/>
</dbReference>
<dbReference type="SUPFAM" id="SSF56219">
    <property type="entry name" value="DNase I-like"/>
    <property type="match status" value="1"/>
</dbReference>
<keyword evidence="2" id="KW-0540">Nuclease</keyword>
<dbReference type="PANTHER" id="PTHR41349:SF1">
    <property type="entry name" value="PROTEIN CBG08683"/>
    <property type="match status" value="1"/>
</dbReference>
<dbReference type="InterPro" id="IPR005135">
    <property type="entry name" value="Endo/exonuclease/phosphatase"/>
</dbReference>